<dbReference type="SUPFAM" id="SSF52058">
    <property type="entry name" value="L domain-like"/>
    <property type="match status" value="1"/>
</dbReference>
<evidence type="ECO:0000256" key="6">
    <source>
        <dbReference type="ARBA" id="ARBA00023136"/>
    </source>
</evidence>
<organism evidence="7 8">
    <name type="scientific">Oryza rufipogon</name>
    <name type="common">Brownbeard rice</name>
    <name type="synonym">Asian wild rice</name>
    <dbReference type="NCBI Taxonomy" id="4529"/>
    <lineage>
        <taxon>Eukaryota</taxon>
        <taxon>Viridiplantae</taxon>
        <taxon>Streptophyta</taxon>
        <taxon>Embryophyta</taxon>
        <taxon>Tracheophyta</taxon>
        <taxon>Spermatophyta</taxon>
        <taxon>Magnoliopsida</taxon>
        <taxon>Liliopsida</taxon>
        <taxon>Poales</taxon>
        <taxon>Poaceae</taxon>
        <taxon>BOP clade</taxon>
        <taxon>Oryzoideae</taxon>
        <taxon>Oryzeae</taxon>
        <taxon>Oryzinae</taxon>
        <taxon>Oryza</taxon>
    </lineage>
</organism>
<evidence type="ECO:0000256" key="2">
    <source>
        <dbReference type="ARBA" id="ARBA00022614"/>
    </source>
</evidence>
<dbReference type="PANTHER" id="PTHR27008">
    <property type="entry name" value="OS04G0122200 PROTEIN"/>
    <property type="match status" value="1"/>
</dbReference>
<reference evidence="8" key="1">
    <citation type="submission" date="2013-06" db="EMBL/GenBank/DDBJ databases">
        <authorList>
            <person name="Zhao Q."/>
        </authorList>
    </citation>
    <scope>NUCLEOTIDE SEQUENCE</scope>
    <source>
        <strain evidence="8">cv. W1943</strain>
    </source>
</reference>
<dbReference type="Pfam" id="PF00560">
    <property type="entry name" value="LRR_1"/>
    <property type="match status" value="3"/>
</dbReference>
<dbReference type="Proteomes" id="UP000008022">
    <property type="component" value="Unassembled WGS sequence"/>
</dbReference>
<dbReference type="Gramene" id="ORUFI04G05560.1">
    <property type="protein sequence ID" value="ORUFI04G05560.1"/>
    <property type="gene ID" value="ORUFI04G05560"/>
</dbReference>
<dbReference type="Gene3D" id="3.80.10.10">
    <property type="entry name" value="Ribonuclease Inhibitor"/>
    <property type="match status" value="1"/>
</dbReference>
<comment type="subcellular location">
    <subcellularLocation>
        <location evidence="1">Membrane</location>
    </subcellularLocation>
</comment>
<dbReference type="PANTHER" id="PTHR27008:SF284">
    <property type="entry name" value="PROTEIN KINASE DOMAIN-CONTAINING PROTEIN"/>
    <property type="match status" value="1"/>
</dbReference>
<reference evidence="7" key="2">
    <citation type="submission" date="2015-06" db="UniProtKB">
        <authorList>
            <consortium name="EnsemblPlants"/>
        </authorList>
    </citation>
    <scope>IDENTIFICATION</scope>
</reference>
<dbReference type="InterPro" id="IPR051809">
    <property type="entry name" value="Plant_receptor-like_S/T_kinase"/>
</dbReference>
<dbReference type="AlphaFoldDB" id="A0A0E0P662"/>
<dbReference type="GO" id="GO:0016020">
    <property type="term" value="C:membrane"/>
    <property type="evidence" value="ECO:0007669"/>
    <property type="project" value="UniProtKB-SubCell"/>
</dbReference>
<accession>A0A0E0P662</accession>
<dbReference type="InterPro" id="IPR032675">
    <property type="entry name" value="LRR_dom_sf"/>
</dbReference>
<dbReference type="EnsemblPlants" id="ORUFI04G05560.1">
    <property type="protein sequence ID" value="ORUFI04G05560.1"/>
    <property type="gene ID" value="ORUFI04G05560"/>
</dbReference>
<keyword evidence="8" id="KW-1185">Reference proteome</keyword>
<keyword evidence="4" id="KW-0677">Repeat</keyword>
<evidence type="ECO:0000256" key="1">
    <source>
        <dbReference type="ARBA" id="ARBA00004370"/>
    </source>
</evidence>
<dbReference type="InterPro" id="IPR001611">
    <property type="entry name" value="Leu-rich_rpt"/>
</dbReference>
<evidence type="ECO:0000313" key="7">
    <source>
        <dbReference type="EnsemblPlants" id="ORUFI04G05560.1"/>
    </source>
</evidence>
<name>A0A0E0P662_ORYRU</name>
<keyword evidence="2" id="KW-0433">Leucine-rich repeat</keyword>
<keyword evidence="6" id="KW-0472">Membrane</keyword>
<dbReference type="HOGENOM" id="CLU_000288_18_15_1"/>
<keyword evidence="5" id="KW-1133">Transmembrane helix</keyword>
<evidence type="ECO:0000256" key="5">
    <source>
        <dbReference type="ARBA" id="ARBA00022989"/>
    </source>
</evidence>
<evidence type="ECO:0000256" key="4">
    <source>
        <dbReference type="ARBA" id="ARBA00022737"/>
    </source>
</evidence>
<proteinExistence type="predicted"/>
<keyword evidence="3" id="KW-0812">Transmembrane</keyword>
<dbReference type="OMA" id="RLQIVAM"/>
<evidence type="ECO:0000313" key="8">
    <source>
        <dbReference type="Proteomes" id="UP000008022"/>
    </source>
</evidence>
<dbReference type="STRING" id="4529.A0A0E0P662"/>
<evidence type="ECO:0000256" key="3">
    <source>
        <dbReference type="ARBA" id="ARBA00022692"/>
    </source>
</evidence>
<protein>
    <submittedName>
        <fullName evidence="7">Uncharacterized protein</fullName>
    </submittedName>
</protein>
<sequence length="105" mass="11296">MSALQILNLAQNNLSGSIPPSLGKRFSMSNNKIEGFIPASLANASKLQWISLNNNKLVGTVPSLGSLSNLYILVLGNNYLESKDWAFLKSLSNCTRLQIVAMGGN</sequence>